<dbReference type="AlphaFoldDB" id="A0A521FJ13"/>
<dbReference type="EC" id="3.2.1.52" evidence="3"/>
<dbReference type="Proteomes" id="UP000320300">
    <property type="component" value="Unassembled WGS sequence"/>
</dbReference>
<dbReference type="PANTHER" id="PTHR22600">
    <property type="entry name" value="BETA-HEXOSAMINIDASE"/>
    <property type="match status" value="1"/>
</dbReference>
<evidence type="ECO:0000256" key="6">
    <source>
        <dbReference type="ARBA" id="ARBA00030512"/>
    </source>
</evidence>
<dbReference type="GO" id="GO:0004563">
    <property type="term" value="F:beta-N-acetylhexosaminidase activity"/>
    <property type="evidence" value="ECO:0007669"/>
    <property type="project" value="UniProtKB-EC"/>
</dbReference>
<dbReference type="InterPro" id="IPR008965">
    <property type="entry name" value="CBM2/CBM3_carb-bd_dom_sf"/>
</dbReference>
<name>A0A521FJ13_9SPHI</name>
<evidence type="ECO:0000256" key="3">
    <source>
        <dbReference type="ARBA" id="ARBA00012663"/>
    </source>
</evidence>
<dbReference type="SUPFAM" id="SSF51445">
    <property type="entry name" value="(Trans)glycosidases"/>
    <property type="match status" value="1"/>
</dbReference>
<evidence type="ECO:0000256" key="1">
    <source>
        <dbReference type="ARBA" id="ARBA00001231"/>
    </source>
</evidence>
<keyword evidence="5" id="KW-0326">Glycosidase</keyword>
<dbReference type="InterPro" id="IPR015883">
    <property type="entry name" value="Glyco_hydro_20_cat"/>
</dbReference>
<dbReference type="EMBL" id="FXTN01000013">
    <property type="protein sequence ID" value="SMO96158.1"/>
    <property type="molecule type" value="Genomic_DNA"/>
</dbReference>
<dbReference type="Gene3D" id="3.30.379.10">
    <property type="entry name" value="Chitobiase/beta-hexosaminidase domain 2-like"/>
    <property type="match status" value="1"/>
</dbReference>
<dbReference type="Gene3D" id="3.20.20.80">
    <property type="entry name" value="Glycosidases"/>
    <property type="match status" value="1"/>
</dbReference>
<dbReference type="Pfam" id="PF03173">
    <property type="entry name" value="CHB_HEX"/>
    <property type="match status" value="1"/>
</dbReference>
<evidence type="ECO:0000256" key="8">
    <source>
        <dbReference type="PIRSR" id="PIRSR625705-1"/>
    </source>
</evidence>
<dbReference type="InterPro" id="IPR004867">
    <property type="entry name" value="CHB_C_dom"/>
</dbReference>
<dbReference type="InterPro" id="IPR029018">
    <property type="entry name" value="Hex-like_dom2"/>
</dbReference>
<evidence type="ECO:0000313" key="11">
    <source>
        <dbReference type="Proteomes" id="UP000320300"/>
    </source>
</evidence>
<comment type="similarity">
    <text evidence="2">Belongs to the glycosyl hydrolase 20 family.</text>
</comment>
<dbReference type="GO" id="GO:0005975">
    <property type="term" value="P:carbohydrate metabolic process"/>
    <property type="evidence" value="ECO:0007669"/>
    <property type="project" value="InterPro"/>
</dbReference>
<comment type="catalytic activity">
    <reaction evidence="1">
        <text>Hydrolysis of terminal non-reducing N-acetyl-D-hexosamine residues in N-acetyl-beta-D-hexosaminides.</text>
        <dbReference type="EC" id="3.2.1.52"/>
    </reaction>
</comment>
<dbReference type="Pfam" id="PF02838">
    <property type="entry name" value="Glyco_hydro_20b"/>
    <property type="match status" value="1"/>
</dbReference>
<dbReference type="InterPro" id="IPR014756">
    <property type="entry name" value="Ig_E-set"/>
</dbReference>
<accession>A0A521FJ13</accession>
<dbReference type="Gene3D" id="2.60.40.10">
    <property type="entry name" value="Immunoglobulins"/>
    <property type="match status" value="1"/>
</dbReference>
<dbReference type="InterPro" id="IPR012291">
    <property type="entry name" value="CBM2_carb-bd_dom_sf"/>
</dbReference>
<sequence>MQKSKCCAPDWSVQNNCISDLKPKPLYKIIYICLITVFLKGSSSAASNQQQPDPKKLELTWKVYQNNYLGKEQTLNSLSIRNTGAENFPALGWKIYFNYGKRTTAIAGNDAFTISHINGGLYTLTPGKSFAGLPAGQQIEWKYLSNSWVVNESEAPQGFYLVWDNAPSVGIALNAPVISAPDERRMERYKGDKELTQEQLFVLNERGRKSNPLASSNGAELLSAGKIFPKPLYYKETAGYYILNPSSKIYADQNFSTEEGLLSDDLKVIFGKKPGVSSGSSAAAIILKKDTALRKDEYKLSVSAAGVVISGRGAREIHYGLQSLKVLIEPEVYAAAFKQKTVRLKCVEVQDRPAFAFRGVMLDVARNFQPKQEILKLIDLLSLYKLTTLHLHLNDDEGWRVQIKSLPELTDIGSKRGHTVDEQDKLIPSYGSGPMAGVNSGTGFYSREDFIDILKYAAQRHISVIPEIETPGHARAAIVSMQARYRKFMKSGDTLKAREYLLRDEIDTSVYRSVQQWNDHVIDVSMPSVYHFLETVSNELIDMYQQAGAPLETIHFGGDEVPAGVWTGSPAVNAFKAVHPEIRQPADLWNYFFGRLCAMLGKKGLYLSGWEETALRKSPENPRRWQPNPLFLDQNFHVNVWNNMSGNEDLAYRLANSGYKVILSFVTNFYFDMAYTRKFDEPGFNWGGLIDLEQSFKFIPFDYLRNQRTDYINKPLPKSMLAAFEHLTAAGQKNIAGIQGLLWTETVQTPERLEYMYLPRLLALSERAWSASPAWVAEKDTVRAGSAYVKDWSRFTCSVSREMKRLDHYSGGYQYRVPTPAVRIRGNKAEANTDLPGFQIRYTTDGSVPDVHSRLYLKPLSKSENLRFRAFNTLGRGGKVTAGAAGE</sequence>
<organism evidence="10 11">
    <name type="scientific">Pedobacter westerhofensis</name>
    <dbReference type="NCBI Taxonomy" id="425512"/>
    <lineage>
        <taxon>Bacteria</taxon>
        <taxon>Pseudomonadati</taxon>
        <taxon>Bacteroidota</taxon>
        <taxon>Sphingobacteriia</taxon>
        <taxon>Sphingobacteriales</taxon>
        <taxon>Sphingobacteriaceae</taxon>
        <taxon>Pedobacter</taxon>
    </lineage>
</organism>
<evidence type="ECO:0000259" key="9">
    <source>
        <dbReference type="SMART" id="SM01081"/>
    </source>
</evidence>
<dbReference type="InterPro" id="IPR017853">
    <property type="entry name" value="GH"/>
</dbReference>
<dbReference type="SUPFAM" id="SSF49384">
    <property type="entry name" value="Carbohydrate-binding domain"/>
    <property type="match status" value="1"/>
</dbReference>
<dbReference type="PRINTS" id="PR00738">
    <property type="entry name" value="GLHYDRLASE20"/>
</dbReference>
<dbReference type="InterPro" id="IPR025705">
    <property type="entry name" value="Beta_hexosaminidase_sua/sub"/>
</dbReference>
<keyword evidence="11" id="KW-1185">Reference proteome</keyword>
<keyword evidence="4" id="KW-0378">Hydrolase</keyword>
<dbReference type="InterPro" id="IPR015882">
    <property type="entry name" value="HEX_bac_N"/>
</dbReference>
<dbReference type="Pfam" id="PF03174">
    <property type="entry name" value="CHB_HEX_C"/>
    <property type="match status" value="1"/>
</dbReference>
<reference evidence="10 11" key="1">
    <citation type="submission" date="2017-05" db="EMBL/GenBank/DDBJ databases">
        <authorList>
            <person name="Varghese N."/>
            <person name="Submissions S."/>
        </authorList>
    </citation>
    <scope>NUCLEOTIDE SEQUENCE [LARGE SCALE GENOMIC DNA]</scope>
    <source>
        <strain evidence="10 11">DSM 19036</strain>
    </source>
</reference>
<evidence type="ECO:0000256" key="2">
    <source>
        <dbReference type="ARBA" id="ARBA00006285"/>
    </source>
</evidence>
<evidence type="ECO:0000256" key="7">
    <source>
        <dbReference type="ARBA" id="ARBA00033000"/>
    </source>
</evidence>
<dbReference type="GO" id="GO:0030203">
    <property type="term" value="P:glycosaminoglycan metabolic process"/>
    <property type="evidence" value="ECO:0007669"/>
    <property type="project" value="TreeGrafter"/>
</dbReference>
<dbReference type="SUPFAM" id="SSF55545">
    <property type="entry name" value="beta-N-acetylhexosaminidase-like domain"/>
    <property type="match status" value="1"/>
</dbReference>
<dbReference type="SUPFAM" id="SSF81296">
    <property type="entry name" value="E set domains"/>
    <property type="match status" value="1"/>
</dbReference>
<dbReference type="Pfam" id="PF00728">
    <property type="entry name" value="Glyco_hydro_20"/>
    <property type="match status" value="1"/>
</dbReference>
<evidence type="ECO:0000313" key="10">
    <source>
        <dbReference type="EMBL" id="SMO96158.1"/>
    </source>
</evidence>
<gene>
    <name evidence="10" type="ORF">SAMN06265348_11314</name>
</gene>
<evidence type="ECO:0000256" key="5">
    <source>
        <dbReference type="ARBA" id="ARBA00023295"/>
    </source>
</evidence>
<dbReference type="SMART" id="SM01081">
    <property type="entry name" value="CHB_HEX"/>
    <property type="match status" value="1"/>
</dbReference>
<feature type="domain" description="Chitobiase/beta-hexosaminidases N-terminal" evidence="9">
    <location>
        <begin position="55"/>
        <end position="199"/>
    </location>
</feature>
<protein>
    <recommendedName>
        <fullName evidence="3">beta-N-acetylhexosaminidase</fullName>
        <ecNumber evidence="3">3.2.1.52</ecNumber>
    </recommendedName>
    <alternativeName>
        <fullName evidence="6">Beta-N-acetylhexosaminidase</fullName>
    </alternativeName>
    <alternativeName>
        <fullName evidence="7">N-acetyl-beta-glucosaminidase</fullName>
    </alternativeName>
</protein>
<proteinExistence type="inferred from homology"/>
<feature type="active site" description="Proton donor" evidence="8">
    <location>
        <position position="560"/>
    </location>
</feature>
<dbReference type="InterPro" id="IPR004866">
    <property type="entry name" value="CHB/HEX_N_dom"/>
</dbReference>
<dbReference type="GO" id="GO:0030247">
    <property type="term" value="F:polysaccharide binding"/>
    <property type="evidence" value="ECO:0007669"/>
    <property type="project" value="InterPro"/>
</dbReference>
<dbReference type="GO" id="GO:0016020">
    <property type="term" value="C:membrane"/>
    <property type="evidence" value="ECO:0007669"/>
    <property type="project" value="TreeGrafter"/>
</dbReference>
<dbReference type="Gene3D" id="2.60.40.290">
    <property type="match status" value="1"/>
</dbReference>
<dbReference type="PANTHER" id="PTHR22600:SF57">
    <property type="entry name" value="BETA-N-ACETYLHEXOSAMINIDASE"/>
    <property type="match status" value="1"/>
</dbReference>
<evidence type="ECO:0000256" key="4">
    <source>
        <dbReference type="ARBA" id="ARBA00022801"/>
    </source>
</evidence>
<dbReference type="InterPro" id="IPR013783">
    <property type="entry name" value="Ig-like_fold"/>
</dbReference>